<protein>
    <submittedName>
        <fullName evidence="2">ParA family protein</fullName>
    </submittedName>
</protein>
<dbReference type="EMBL" id="QVMU01000031">
    <property type="protein sequence ID" value="RJX65832.1"/>
    <property type="molecule type" value="Genomic_DNA"/>
</dbReference>
<name>A0A3A6QK57_9VIBR</name>
<dbReference type="AlphaFoldDB" id="A0A3A6QK57"/>
<evidence type="ECO:0000259" key="1">
    <source>
        <dbReference type="Pfam" id="PF01656"/>
    </source>
</evidence>
<dbReference type="Gene3D" id="3.40.50.300">
    <property type="entry name" value="P-loop containing nucleotide triphosphate hydrolases"/>
    <property type="match status" value="1"/>
</dbReference>
<dbReference type="InterPro" id="IPR002586">
    <property type="entry name" value="CobQ/CobB/MinD/ParA_Nub-bd_dom"/>
</dbReference>
<dbReference type="Pfam" id="PF01656">
    <property type="entry name" value="CbiA"/>
    <property type="match status" value="1"/>
</dbReference>
<proteinExistence type="predicted"/>
<feature type="domain" description="CobQ/CobB/MinD/ParA nucleotide binding" evidence="1">
    <location>
        <begin position="4"/>
        <end position="178"/>
    </location>
</feature>
<gene>
    <name evidence="2" type="ORF">DZ860_20950</name>
</gene>
<dbReference type="Proteomes" id="UP000273252">
    <property type="component" value="Unassembled WGS sequence"/>
</dbReference>
<comment type="caution">
    <text evidence="2">The sequence shown here is derived from an EMBL/GenBank/DDBJ whole genome shotgun (WGS) entry which is preliminary data.</text>
</comment>
<sequence>MIYCIANSKGGTGKTAFSVNLLHHLDIDFVIDVDVTHLGLTSVLSLGESTLEIRHAKTKEDILKWAEEAEEKNILIDCGGFDSTLTQYAISQADVIVTPSNDDPTEQFGLANFNEAMIAASELVGVKLKSIVVLNKVHPSRRDFSVMESFIKQQSNLILSSIVIPFSASIPKAQFDGQAVQNGSVAAKFSLLAKQLKNTNMASL</sequence>
<accession>A0A3A6QK57</accession>
<evidence type="ECO:0000313" key="3">
    <source>
        <dbReference type="Proteomes" id="UP000273252"/>
    </source>
</evidence>
<dbReference type="SUPFAM" id="SSF52540">
    <property type="entry name" value="P-loop containing nucleoside triphosphate hydrolases"/>
    <property type="match status" value="1"/>
</dbReference>
<reference evidence="2 3" key="1">
    <citation type="submission" date="2018-08" db="EMBL/GenBank/DDBJ databases">
        <title>Vibrio isolated from the Eastern China Marginal Seas.</title>
        <authorList>
            <person name="Li Y."/>
        </authorList>
    </citation>
    <scope>NUCLEOTIDE SEQUENCE [LARGE SCALE GENOMIC DNA]</scope>
    <source>
        <strain evidence="2 3">BEI233</strain>
    </source>
</reference>
<organism evidence="2 3">
    <name type="scientific">Vibrio sinensis</name>
    <dbReference type="NCBI Taxonomy" id="2302434"/>
    <lineage>
        <taxon>Bacteria</taxon>
        <taxon>Pseudomonadati</taxon>
        <taxon>Pseudomonadota</taxon>
        <taxon>Gammaproteobacteria</taxon>
        <taxon>Vibrionales</taxon>
        <taxon>Vibrionaceae</taxon>
        <taxon>Vibrio</taxon>
    </lineage>
</organism>
<evidence type="ECO:0000313" key="2">
    <source>
        <dbReference type="EMBL" id="RJX65832.1"/>
    </source>
</evidence>
<dbReference type="RefSeq" id="WP_120034925.1">
    <property type="nucleotide sequence ID" value="NZ_QVMU01000031.1"/>
</dbReference>
<dbReference type="InterPro" id="IPR027417">
    <property type="entry name" value="P-loop_NTPase"/>
</dbReference>
<dbReference type="CDD" id="cd02042">
    <property type="entry name" value="ParAB_family"/>
    <property type="match status" value="1"/>
</dbReference>
<dbReference type="OrthoDB" id="6504813at2"/>
<keyword evidence="3" id="KW-1185">Reference proteome</keyword>